<accession>A0A0K2U687</accession>
<feature type="compositionally biased region" description="Polar residues" evidence="1">
    <location>
        <begin position="1"/>
        <end position="19"/>
    </location>
</feature>
<dbReference type="EMBL" id="HACA01016199">
    <property type="protein sequence ID" value="CDW33560.1"/>
    <property type="molecule type" value="Transcribed_RNA"/>
</dbReference>
<reference evidence="2" key="1">
    <citation type="submission" date="2014-05" db="EMBL/GenBank/DDBJ databases">
        <authorList>
            <person name="Chronopoulou M."/>
        </authorList>
    </citation>
    <scope>NUCLEOTIDE SEQUENCE</scope>
    <source>
        <tissue evidence="2">Whole organism</tissue>
    </source>
</reference>
<organism evidence="2">
    <name type="scientific">Lepeophtheirus salmonis</name>
    <name type="common">Salmon louse</name>
    <name type="synonym">Caligus salmonis</name>
    <dbReference type="NCBI Taxonomy" id="72036"/>
    <lineage>
        <taxon>Eukaryota</taxon>
        <taxon>Metazoa</taxon>
        <taxon>Ecdysozoa</taxon>
        <taxon>Arthropoda</taxon>
        <taxon>Crustacea</taxon>
        <taxon>Multicrustacea</taxon>
        <taxon>Hexanauplia</taxon>
        <taxon>Copepoda</taxon>
        <taxon>Siphonostomatoida</taxon>
        <taxon>Caligidae</taxon>
        <taxon>Lepeophtheirus</taxon>
    </lineage>
</organism>
<feature type="region of interest" description="Disordered" evidence="1">
    <location>
        <begin position="1"/>
        <end position="23"/>
    </location>
</feature>
<feature type="non-terminal residue" evidence="2">
    <location>
        <position position="1"/>
    </location>
</feature>
<name>A0A0K2U687_LEPSM</name>
<dbReference type="AlphaFoldDB" id="A0A0K2U687"/>
<protein>
    <submittedName>
        <fullName evidence="2">Uncharacterized protein</fullName>
    </submittedName>
</protein>
<sequence>STQRDTSPQPGPSNTQQTNTEKEIKSFLESGPAKEIFIWYFRINDWSPTFKKGQNGPTLKGPTKCRAPEFVLTNYRRYNFEHCHILFTSSIFTISSRSVQCISKCLGLSTIENVHLKRTLIQIHDIATCFLYLGKYGWDNVYVIGKQWHPLLH</sequence>
<evidence type="ECO:0000313" key="2">
    <source>
        <dbReference type="EMBL" id="CDW33560.1"/>
    </source>
</evidence>
<evidence type="ECO:0000256" key="1">
    <source>
        <dbReference type="SAM" id="MobiDB-lite"/>
    </source>
</evidence>
<proteinExistence type="predicted"/>